<feature type="compositionally biased region" description="Polar residues" evidence="2">
    <location>
        <begin position="197"/>
        <end position="211"/>
    </location>
</feature>
<feature type="region of interest" description="Disordered" evidence="2">
    <location>
        <begin position="168"/>
        <end position="211"/>
    </location>
</feature>
<organism evidence="3 4">
    <name type="scientific">Lentinula raphanica</name>
    <dbReference type="NCBI Taxonomy" id="153919"/>
    <lineage>
        <taxon>Eukaryota</taxon>
        <taxon>Fungi</taxon>
        <taxon>Dikarya</taxon>
        <taxon>Basidiomycota</taxon>
        <taxon>Agaricomycotina</taxon>
        <taxon>Agaricomycetes</taxon>
        <taxon>Agaricomycetidae</taxon>
        <taxon>Agaricales</taxon>
        <taxon>Marasmiineae</taxon>
        <taxon>Omphalotaceae</taxon>
        <taxon>Lentinula</taxon>
    </lineage>
</organism>
<gene>
    <name evidence="3" type="ORF">F5878DRAFT_617657</name>
</gene>
<accession>A0AA38PAJ2</accession>
<dbReference type="EMBL" id="MU806149">
    <property type="protein sequence ID" value="KAJ3839061.1"/>
    <property type="molecule type" value="Genomic_DNA"/>
</dbReference>
<feature type="coiled-coil region" evidence="1">
    <location>
        <begin position="58"/>
        <end position="85"/>
    </location>
</feature>
<feature type="compositionally biased region" description="Basic and acidic residues" evidence="2">
    <location>
        <begin position="187"/>
        <end position="196"/>
    </location>
</feature>
<evidence type="ECO:0000256" key="2">
    <source>
        <dbReference type="SAM" id="MobiDB-lite"/>
    </source>
</evidence>
<comment type="caution">
    <text evidence="3">The sequence shown here is derived from an EMBL/GenBank/DDBJ whole genome shotgun (WGS) entry which is preliminary data.</text>
</comment>
<feature type="region of interest" description="Disordered" evidence="2">
    <location>
        <begin position="252"/>
        <end position="285"/>
    </location>
</feature>
<evidence type="ECO:0000313" key="4">
    <source>
        <dbReference type="Proteomes" id="UP001163846"/>
    </source>
</evidence>
<name>A0AA38PAJ2_9AGAR</name>
<keyword evidence="4" id="KW-1185">Reference proteome</keyword>
<evidence type="ECO:0000256" key="1">
    <source>
        <dbReference type="SAM" id="Coils"/>
    </source>
</evidence>
<keyword evidence="1" id="KW-0175">Coiled coil</keyword>
<dbReference type="Proteomes" id="UP001163846">
    <property type="component" value="Unassembled WGS sequence"/>
</dbReference>
<evidence type="ECO:0000313" key="3">
    <source>
        <dbReference type="EMBL" id="KAJ3839061.1"/>
    </source>
</evidence>
<dbReference type="AlphaFoldDB" id="A0AA38PAJ2"/>
<proteinExistence type="predicted"/>
<reference evidence="3" key="1">
    <citation type="submission" date="2022-08" db="EMBL/GenBank/DDBJ databases">
        <authorList>
            <consortium name="DOE Joint Genome Institute"/>
            <person name="Min B."/>
            <person name="Riley R."/>
            <person name="Sierra-Patev S."/>
            <person name="Naranjo-Ortiz M."/>
            <person name="Looney B."/>
            <person name="Konkel Z."/>
            <person name="Slot J.C."/>
            <person name="Sakamoto Y."/>
            <person name="Steenwyk J.L."/>
            <person name="Rokas A."/>
            <person name="Carro J."/>
            <person name="Camarero S."/>
            <person name="Ferreira P."/>
            <person name="Molpeceres G."/>
            <person name="Ruiz-Duenas F.J."/>
            <person name="Serrano A."/>
            <person name="Henrissat B."/>
            <person name="Drula E."/>
            <person name="Hughes K.W."/>
            <person name="Mata J.L."/>
            <person name="Ishikawa N.K."/>
            <person name="Vargas-Isla R."/>
            <person name="Ushijima S."/>
            <person name="Smith C.A."/>
            <person name="Ahrendt S."/>
            <person name="Andreopoulos W."/>
            <person name="He G."/>
            <person name="Labutti K."/>
            <person name="Lipzen A."/>
            <person name="Ng V."/>
            <person name="Sandor L."/>
            <person name="Barry K."/>
            <person name="Martinez A.T."/>
            <person name="Xiao Y."/>
            <person name="Gibbons J.G."/>
            <person name="Terashima K."/>
            <person name="Hibbett D.S."/>
            <person name="Grigoriev I.V."/>
        </authorList>
    </citation>
    <scope>NUCLEOTIDE SEQUENCE</scope>
    <source>
        <strain evidence="3">TFB9207</strain>
    </source>
</reference>
<protein>
    <submittedName>
        <fullName evidence="3">Uncharacterized protein</fullName>
    </submittedName>
</protein>
<feature type="compositionally biased region" description="Low complexity" evidence="2">
    <location>
        <begin position="252"/>
        <end position="278"/>
    </location>
</feature>
<sequence length="528" mass="57009">MSSVGPTDVDYVATLVRQQGQELLKARRDLQDSKSLYATALDTVFTSKTRVEDALRISSRLQERMNTIRSELADLQAEHDASLDELQTACADLQAIVTLFHPDGEPDDAASPFRFQRNGTAAMTGTGVEGSLNGYMSPSEPSLFADTDTPTAVGGELTSGIIVEESAEKVNNIEDSDSWQSVARGSSRLEHPDDNSQSKSEVSNVAESNRSSWNVPSVISQATDESPISSPFLISSSTISAKPVETLVCQWPPSAETPSSTSTYVSAPSSTRSTSTPNPSLPAVNTTPPALNVSYAAVASTFNPTSSVSVPVPVPLSASASATSTSTIPRSPPHDNLPQLSSSARLSVASTKPVCTKLPQNDIRSIASTLCLAVLGSPEKSNYEIMKTPEVLLMDSTHASKKNQMYISVWKSVQSFNPGIRFQKHWKGHILVQDSMAKHLFYLGEYEGGGSCKLSSGEYRSLPKETKQVLFGLAKGLRQDDIYDLNDLFLSMRKDDGIFIVKTELRHVGYSSAIEKSLKQEAKKRGFV</sequence>
<feature type="region of interest" description="Disordered" evidence="2">
    <location>
        <begin position="124"/>
        <end position="151"/>
    </location>
</feature>